<gene>
    <name evidence="2" type="ORF">XENTR_v900305291mg</name>
</gene>
<evidence type="ECO:0000313" key="2">
    <source>
        <dbReference type="EMBL" id="OCA18718.1"/>
    </source>
</evidence>
<proteinExistence type="predicted"/>
<reference evidence="2" key="2">
    <citation type="journal article" date="2010" name="Science">
        <title>The genome of the Western clawed frog Xenopus tropicalis.</title>
        <authorList>
            <person name="Hellsten U."/>
            <person name="Harland R.M."/>
            <person name="Gilchrist M.J."/>
            <person name="Hendrix D."/>
            <person name="Jurka J."/>
            <person name="Kapitonov V."/>
            <person name="Ovcharenko I."/>
            <person name="Putnam N.H."/>
            <person name="Shu S."/>
            <person name="Taher L."/>
            <person name="Blitz I.L."/>
            <person name="Blumberg B."/>
            <person name="Dichmann D.S."/>
            <person name="Dubchak I."/>
            <person name="Amaya E."/>
            <person name="Detter J.C."/>
            <person name="Fletcher R."/>
            <person name="Gerhard D.S."/>
            <person name="Goodstein D."/>
            <person name="Graves T."/>
            <person name="Grigoriev I.V."/>
            <person name="Grimwood J."/>
            <person name="Kawashima T."/>
            <person name="Lindquist E."/>
            <person name="Lucas S.M."/>
            <person name="Mead P.E."/>
            <person name="Mitros T."/>
            <person name="Ogino H."/>
            <person name="Ohta Y."/>
            <person name="Poliakov A.V."/>
            <person name="Pollet N."/>
            <person name="Robert J."/>
            <person name="Salamov A."/>
            <person name="Sater A.K."/>
            <person name="Schmutz J."/>
            <person name="Terry A."/>
            <person name="Vize P.D."/>
            <person name="Warren W.C."/>
            <person name="Wells D."/>
            <person name="Wills A."/>
            <person name="Wilson R.K."/>
            <person name="Zimmerman L.B."/>
            <person name="Zorn A.M."/>
            <person name="Grainger R."/>
            <person name="Grammer T."/>
            <person name="Khokha M.K."/>
            <person name="Richardson P.M."/>
            <person name="Rokhsar D.S."/>
        </authorList>
    </citation>
    <scope>NUCLEOTIDE SEQUENCE [LARGE SCALE GENOMIC DNA]</scope>
    <source>
        <strain evidence="2">Nigerian</strain>
    </source>
</reference>
<feature type="compositionally biased region" description="Polar residues" evidence="1">
    <location>
        <begin position="26"/>
        <end position="40"/>
    </location>
</feature>
<evidence type="ECO:0000256" key="1">
    <source>
        <dbReference type="SAM" id="MobiDB-lite"/>
    </source>
</evidence>
<sequence length="40" mass="4816">MYCHRDPFSKDQEGKWYEDDDDEWNVKQSFNNSGSEQGEN</sequence>
<organism evidence="2">
    <name type="scientific">Xenopus tropicalis</name>
    <name type="common">Western clawed frog</name>
    <name type="synonym">Silurana tropicalis</name>
    <dbReference type="NCBI Taxonomy" id="8364"/>
    <lineage>
        <taxon>Eukaryota</taxon>
        <taxon>Metazoa</taxon>
        <taxon>Chordata</taxon>
        <taxon>Craniata</taxon>
        <taxon>Vertebrata</taxon>
        <taxon>Euteleostomi</taxon>
        <taxon>Amphibia</taxon>
        <taxon>Batrachia</taxon>
        <taxon>Anura</taxon>
        <taxon>Pipoidea</taxon>
        <taxon>Pipidae</taxon>
        <taxon>Xenopodinae</taxon>
        <taxon>Xenopus</taxon>
        <taxon>Silurana</taxon>
    </lineage>
</organism>
<accession>A0A1B8Y6U8</accession>
<reference evidence="2" key="1">
    <citation type="submission" date="2009-11" db="EMBL/GenBank/DDBJ databases">
        <authorList>
            <consortium name="US DOE Joint Genome Institute (JGI-PGF)"/>
            <person name="Ottilar R."/>
            <person name="Schmutz J."/>
            <person name="Salamov A."/>
            <person name="Cheng J.F."/>
            <person name="Lucas S."/>
            <person name="Pitluck S."/>
            <person name="Gundlach H."/>
            <person name="Guo Y."/>
            <person name="Haberer G."/>
            <person name="Nasrallah J."/>
            <person name="Mayer K.F.X."/>
            <person name="van de Peer Y."/>
            <person name="Weigel D."/>
            <person name="Grigoriev I.V."/>
        </authorList>
    </citation>
    <scope>NUCLEOTIDE SEQUENCE</scope>
    <source>
        <strain evidence="2">Nigerian</strain>
    </source>
</reference>
<name>A0A1B8Y6U8_XENTR</name>
<protein>
    <submittedName>
        <fullName evidence="2">Uncharacterized protein</fullName>
    </submittedName>
</protein>
<reference evidence="2" key="3">
    <citation type="submission" date="2016-05" db="EMBL/GenBank/DDBJ databases">
        <title>WGS assembly of Xenopus tropicalis.</title>
        <authorList>
            <person name="Sessions A."/>
            <person name="Jenkins J."/>
            <person name="Mitros T."/>
            <person name="Lyons J.T."/>
            <person name="Dichmann D.S."/>
            <person name="Robert J."/>
            <person name="Harland R.M."/>
            <person name="Rokhsar D.S."/>
        </authorList>
    </citation>
    <scope>NUCLEOTIDE SEQUENCE</scope>
    <source>
        <strain evidence="2">Nigerian</strain>
    </source>
</reference>
<dbReference type="EMBL" id="KV460404">
    <property type="protein sequence ID" value="OCA18718.1"/>
    <property type="molecule type" value="Genomic_DNA"/>
</dbReference>
<feature type="region of interest" description="Disordered" evidence="1">
    <location>
        <begin position="1"/>
        <end position="40"/>
    </location>
</feature>
<feature type="compositionally biased region" description="Basic and acidic residues" evidence="1">
    <location>
        <begin position="1"/>
        <end position="17"/>
    </location>
</feature>
<feature type="non-terminal residue" evidence="2">
    <location>
        <position position="40"/>
    </location>
</feature>
<dbReference type="AlphaFoldDB" id="A0A1B8Y6U8"/>